<reference evidence="7 8" key="1">
    <citation type="journal article" date="2019" name="Int. J. Syst. Evol. Microbiol.">
        <title>The Global Catalogue of Microorganisms (GCM) 10K type strain sequencing project: providing services to taxonomists for standard genome sequencing and annotation.</title>
        <authorList>
            <consortium name="The Broad Institute Genomics Platform"/>
            <consortium name="The Broad Institute Genome Sequencing Center for Infectious Disease"/>
            <person name="Wu L."/>
            <person name="Ma J."/>
        </authorList>
    </citation>
    <scope>NUCLEOTIDE SEQUENCE [LARGE SCALE GENOMIC DNA]</scope>
    <source>
        <strain evidence="7 8">JCM 13250</strain>
    </source>
</reference>
<evidence type="ECO:0000313" key="8">
    <source>
        <dbReference type="Proteomes" id="UP001500218"/>
    </source>
</evidence>
<feature type="transmembrane region" description="Helical" evidence="6">
    <location>
        <begin position="192"/>
        <end position="211"/>
    </location>
</feature>
<evidence type="ECO:0000256" key="6">
    <source>
        <dbReference type="SAM" id="Phobius"/>
    </source>
</evidence>
<dbReference type="Pfam" id="PF01810">
    <property type="entry name" value="LysE"/>
    <property type="match status" value="1"/>
</dbReference>
<keyword evidence="4 6" id="KW-1133">Transmembrane helix</keyword>
<evidence type="ECO:0000256" key="2">
    <source>
        <dbReference type="ARBA" id="ARBA00022475"/>
    </source>
</evidence>
<dbReference type="PANTHER" id="PTHR30086">
    <property type="entry name" value="ARGININE EXPORTER PROTEIN ARGO"/>
    <property type="match status" value="1"/>
</dbReference>
<feature type="transmembrane region" description="Helical" evidence="6">
    <location>
        <begin position="155"/>
        <end position="180"/>
    </location>
</feature>
<dbReference type="PANTHER" id="PTHR30086:SF20">
    <property type="entry name" value="ARGININE EXPORTER PROTEIN ARGO-RELATED"/>
    <property type="match status" value="1"/>
</dbReference>
<keyword evidence="3 6" id="KW-0812">Transmembrane</keyword>
<keyword evidence="5 6" id="KW-0472">Membrane</keyword>
<comment type="subcellular location">
    <subcellularLocation>
        <location evidence="1">Cell membrane</location>
        <topology evidence="1">Multi-pass membrane protein</topology>
    </subcellularLocation>
</comment>
<dbReference type="EMBL" id="BAAALT010000028">
    <property type="protein sequence ID" value="GAA1791326.1"/>
    <property type="molecule type" value="Genomic_DNA"/>
</dbReference>
<organism evidence="7 8">
    <name type="scientific">Luedemannella flava</name>
    <dbReference type="NCBI Taxonomy" id="349316"/>
    <lineage>
        <taxon>Bacteria</taxon>
        <taxon>Bacillati</taxon>
        <taxon>Actinomycetota</taxon>
        <taxon>Actinomycetes</taxon>
        <taxon>Micromonosporales</taxon>
        <taxon>Micromonosporaceae</taxon>
        <taxon>Luedemannella</taxon>
    </lineage>
</organism>
<evidence type="ECO:0000313" key="7">
    <source>
        <dbReference type="EMBL" id="GAA1791326.1"/>
    </source>
</evidence>
<feature type="transmembrane region" description="Helical" evidence="6">
    <location>
        <begin position="44"/>
        <end position="67"/>
    </location>
</feature>
<dbReference type="Proteomes" id="UP001500218">
    <property type="component" value="Unassembled WGS sequence"/>
</dbReference>
<sequence>MPSVTDALISGLLAGYGIAVPVGAIAVLIISLTARTTFAVGAGAALGVATADGIYALAAVLGGAALANAIAPVATPMRWIAAGALLVIAVRTAVSAVRHYRDPARAASTRGKGLTTPGRAYVALLGLTILNPATIIYFAALVLGRQATGDRSPAASVVFVVAAFVASASWQFLLAAGGTAVGRVLTGPRGRLITAVLSSVVIVILAGWLLLG</sequence>
<comment type="caution">
    <text evidence="7">The sequence shown here is derived from an EMBL/GenBank/DDBJ whole genome shotgun (WGS) entry which is preliminary data.</text>
</comment>
<keyword evidence="8" id="KW-1185">Reference proteome</keyword>
<dbReference type="InterPro" id="IPR001123">
    <property type="entry name" value="LeuE-type"/>
</dbReference>
<feature type="transmembrane region" description="Helical" evidence="6">
    <location>
        <begin position="121"/>
        <end position="143"/>
    </location>
</feature>
<evidence type="ECO:0000256" key="3">
    <source>
        <dbReference type="ARBA" id="ARBA00022692"/>
    </source>
</evidence>
<gene>
    <name evidence="7" type="ORF">GCM10009682_11650</name>
</gene>
<proteinExistence type="predicted"/>
<accession>A0ABN2LK45</accession>
<evidence type="ECO:0000256" key="1">
    <source>
        <dbReference type="ARBA" id="ARBA00004651"/>
    </source>
</evidence>
<feature type="transmembrane region" description="Helical" evidence="6">
    <location>
        <begin position="12"/>
        <end position="32"/>
    </location>
</feature>
<keyword evidence="2" id="KW-1003">Cell membrane</keyword>
<name>A0ABN2LK45_9ACTN</name>
<protein>
    <submittedName>
        <fullName evidence="7">LysE family transporter</fullName>
    </submittedName>
</protein>
<evidence type="ECO:0000256" key="4">
    <source>
        <dbReference type="ARBA" id="ARBA00022989"/>
    </source>
</evidence>
<feature type="transmembrane region" description="Helical" evidence="6">
    <location>
        <begin position="79"/>
        <end position="100"/>
    </location>
</feature>
<evidence type="ECO:0000256" key="5">
    <source>
        <dbReference type="ARBA" id="ARBA00023136"/>
    </source>
</evidence>